<dbReference type="AlphaFoldDB" id="A0A0R3M091"/>
<dbReference type="SUPFAM" id="SSF46785">
    <property type="entry name" value="Winged helix' DNA-binding domain"/>
    <property type="match status" value="1"/>
</dbReference>
<dbReference type="PANTHER" id="PTHR46577">
    <property type="entry name" value="HTH-TYPE TRANSCRIPTIONAL REGULATORY PROTEIN GABR"/>
    <property type="match status" value="1"/>
</dbReference>
<comment type="similarity">
    <text evidence="1">In the C-terminal section; belongs to the class-I pyridoxal-phosphate-dependent aminotransferase family.</text>
</comment>
<dbReference type="Gene3D" id="1.10.10.10">
    <property type="entry name" value="Winged helix-like DNA-binding domain superfamily/Winged helix DNA-binding domain"/>
    <property type="match status" value="1"/>
</dbReference>
<evidence type="ECO:0000256" key="3">
    <source>
        <dbReference type="ARBA" id="ARBA00023015"/>
    </source>
</evidence>
<accession>A0A0R3M091</accession>
<dbReference type="PANTHER" id="PTHR46577:SF1">
    <property type="entry name" value="HTH-TYPE TRANSCRIPTIONAL REGULATORY PROTEIN GABR"/>
    <property type="match status" value="1"/>
</dbReference>
<dbReference type="CDD" id="cd00609">
    <property type="entry name" value="AAT_like"/>
    <property type="match status" value="1"/>
</dbReference>
<feature type="domain" description="HTH gntR-type" evidence="6">
    <location>
        <begin position="17"/>
        <end position="85"/>
    </location>
</feature>
<name>A0A0R3M091_9BRAD</name>
<dbReference type="STRING" id="280332.CQ12_10240"/>
<evidence type="ECO:0000256" key="5">
    <source>
        <dbReference type="ARBA" id="ARBA00023163"/>
    </source>
</evidence>
<dbReference type="GO" id="GO:0003700">
    <property type="term" value="F:DNA-binding transcription factor activity"/>
    <property type="evidence" value="ECO:0007669"/>
    <property type="project" value="InterPro"/>
</dbReference>
<evidence type="ECO:0000313" key="8">
    <source>
        <dbReference type="Proteomes" id="UP000050863"/>
    </source>
</evidence>
<dbReference type="PROSITE" id="PS50949">
    <property type="entry name" value="HTH_GNTR"/>
    <property type="match status" value="1"/>
</dbReference>
<dbReference type="GO" id="GO:0030170">
    <property type="term" value="F:pyridoxal phosphate binding"/>
    <property type="evidence" value="ECO:0007669"/>
    <property type="project" value="InterPro"/>
</dbReference>
<keyword evidence="4" id="KW-0238">DNA-binding</keyword>
<evidence type="ECO:0000313" key="7">
    <source>
        <dbReference type="EMBL" id="KRR10438.1"/>
    </source>
</evidence>
<dbReference type="Pfam" id="PF00155">
    <property type="entry name" value="Aminotran_1_2"/>
    <property type="match status" value="1"/>
</dbReference>
<dbReference type="GO" id="GO:0003677">
    <property type="term" value="F:DNA binding"/>
    <property type="evidence" value="ECO:0007669"/>
    <property type="project" value="UniProtKB-KW"/>
</dbReference>
<reference evidence="7 8" key="1">
    <citation type="submission" date="2014-03" db="EMBL/GenBank/DDBJ databases">
        <title>Bradyrhizobium valentinum sp. nov., isolated from effective nodules of Lupinus mariae-josephae, a lupine endemic of basic-lime soils in Eastern Spain.</title>
        <authorList>
            <person name="Duran D."/>
            <person name="Rey L."/>
            <person name="Navarro A."/>
            <person name="Busquets A."/>
            <person name="Imperial J."/>
            <person name="Ruiz-Argueso T."/>
        </authorList>
    </citation>
    <scope>NUCLEOTIDE SEQUENCE [LARGE SCALE GENOMIC DNA]</scope>
    <source>
        <strain evidence="7 8">PAC68</strain>
    </source>
</reference>
<sequence length="483" mass="53201">MDDLLPGMLHLARDGGETLTRQLTDQLRRLIADGQLAPGQRLPSSRQLAQSLALSRNTISFAIEQLAAEGYLLLSVGRRPIVAEGLSLDRRQALRRSNRAGDARIELSSWARRLQRANWPPVHDGRPRPFQPGLADEREFPHDEWSRCLRRAARNAPLRRDRPINHPPLQEALLGHLVVHRGIKAKPGQILIVPTAQAGLTLVANALLEPGDHAWIESPGYGGAHVALSTAGATVSAIPLDAQGMAIAAPKEAKNAPRLIFVTPSHQYPTGRLMPIGRRLELLRYADAAGACIIEDDYDGEFHYEARPVAALQGLAPSPRVFYLGTFSKATYADIRIGYVVVSEAHIETFERAQRHMGMLTSITMQDALAEFISAGAYLGHIKRMTRLYKSRRDCMLQALAAETSDRLALEAPAGGMQLLARCDPRTSDRQLSARLLEAGVVSRPLSSMLYHRTGEKGLFLGFAAWNEKEIDQAARILARIVR</sequence>
<keyword evidence="3" id="KW-0805">Transcription regulation</keyword>
<gene>
    <name evidence="7" type="ORF">CQ12_10240</name>
</gene>
<dbReference type="InterPro" id="IPR004839">
    <property type="entry name" value="Aminotransferase_I/II_large"/>
</dbReference>
<evidence type="ECO:0000256" key="4">
    <source>
        <dbReference type="ARBA" id="ARBA00023125"/>
    </source>
</evidence>
<dbReference type="CDD" id="cd07377">
    <property type="entry name" value="WHTH_GntR"/>
    <property type="match status" value="1"/>
</dbReference>
<dbReference type="InterPro" id="IPR051446">
    <property type="entry name" value="HTH_trans_reg/aminotransferase"/>
</dbReference>
<evidence type="ECO:0000256" key="1">
    <source>
        <dbReference type="ARBA" id="ARBA00005384"/>
    </source>
</evidence>
<evidence type="ECO:0000256" key="2">
    <source>
        <dbReference type="ARBA" id="ARBA00022898"/>
    </source>
</evidence>
<dbReference type="OrthoDB" id="9808770at2"/>
<dbReference type="Pfam" id="PF00392">
    <property type="entry name" value="GntR"/>
    <property type="match status" value="1"/>
</dbReference>
<keyword evidence="5" id="KW-0804">Transcription</keyword>
<dbReference type="EMBL" id="LLXZ01000059">
    <property type="protein sequence ID" value="KRR10438.1"/>
    <property type="molecule type" value="Genomic_DNA"/>
</dbReference>
<dbReference type="RefSeq" id="WP_057835045.1">
    <property type="nucleotide sequence ID" value="NZ_LLXZ01000059.1"/>
</dbReference>
<dbReference type="SUPFAM" id="SSF53383">
    <property type="entry name" value="PLP-dependent transferases"/>
    <property type="match status" value="1"/>
</dbReference>
<organism evidence="7 8">
    <name type="scientific">Bradyrhizobium jicamae</name>
    <dbReference type="NCBI Taxonomy" id="280332"/>
    <lineage>
        <taxon>Bacteria</taxon>
        <taxon>Pseudomonadati</taxon>
        <taxon>Pseudomonadota</taxon>
        <taxon>Alphaproteobacteria</taxon>
        <taxon>Hyphomicrobiales</taxon>
        <taxon>Nitrobacteraceae</taxon>
        <taxon>Bradyrhizobium</taxon>
    </lineage>
</organism>
<proteinExistence type="inferred from homology"/>
<keyword evidence="2" id="KW-0663">Pyridoxal phosphate</keyword>
<keyword evidence="8" id="KW-1185">Reference proteome</keyword>
<dbReference type="InterPro" id="IPR036390">
    <property type="entry name" value="WH_DNA-bd_sf"/>
</dbReference>
<evidence type="ECO:0000259" key="6">
    <source>
        <dbReference type="PROSITE" id="PS50949"/>
    </source>
</evidence>
<dbReference type="InterPro" id="IPR015421">
    <property type="entry name" value="PyrdxlP-dep_Trfase_major"/>
</dbReference>
<dbReference type="InterPro" id="IPR036388">
    <property type="entry name" value="WH-like_DNA-bd_sf"/>
</dbReference>
<dbReference type="Proteomes" id="UP000050863">
    <property type="component" value="Unassembled WGS sequence"/>
</dbReference>
<dbReference type="InterPro" id="IPR015424">
    <property type="entry name" value="PyrdxlP-dep_Trfase"/>
</dbReference>
<dbReference type="SMART" id="SM00345">
    <property type="entry name" value="HTH_GNTR"/>
    <property type="match status" value="1"/>
</dbReference>
<protein>
    <recommendedName>
        <fullName evidence="6">HTH gntR-type domain-containing protein</fullName>
    </recommendedName>
</protein>
<dbReference type="InterPro" id="IPR000524">
    <property type="entry name" value="Tscrpt_reg_HTH_GntR"/>
</dbReference>
<dbReference type="PRINTS" id="PR00035">
    <property type="entry name" value="HTHGNTR"/>
</dbReference>
<dbReference type="Gene3D" id="3.40.640.10">
    <property type="entry name" value="Type I PLP-dependent aspartate aminotransferase-like (Major domain)"/>
    <property type="match status" value="1"/>
</dbReference>
<comment type="caution">
    <text evidence="7">The sequence shown here is derived from an EMBL/GenBank/DDBJ whole genome shotgun (WGS) entry which is preliminary data.</text>
</comment>